<dbReference type="Proteomes" id="UP000003980">
    <property type="component" value="Unassembled WGS sequence"/>
</dbReference>
<dbReference type="RefSeq" id="WP_009075049.1">
    <property type="nucleotide sequence ID" value="NZ_JH597770.1"/>
</dbReference>
<evidence type="ECO:0000313" key="2">
    <source>
        <dbReference type="EMBL" id="EHP68531.1"/>
    </source>
</evidence>
<dbReference type="eggNOG" id="arCOG05927">
    <property type="taxonomic scope" value="Archaea"/>
</dbReference>
<gene>
    <name evidence="2" type="ORF">MetMK1DRAFT_00029700</name>
</gene>
<dbReference type="STRING" id="671065.MetMK1DRAFT_00029700"/>
<feature type="domain" description="NurA" evidence="1">
    <location>
        <begin position="26"/>
        <end position="209"/>
    </location>
</feature>
<keyword evidence="3" id="KW-1185">Reference proteome</keyword>
<organism evidence="2 3">
    <name type="scientific">Metallosphaera yellowstonensis MK1</name>
    <dbReference type="NCBI Taxonomy" id="671065"/>
    <lineage>
        <taxon>Archaea</taxon>
        <taxon>Thermoproteota</taxon>
        <taxon>Thermoprotei</taxon>
        <taxon>Sulfolobales</taxon>
        <taxon>Sulfolobaceae</taxon>
        <taxon>Metallosphaera</taxon>
    </lineage>
</organism>
<protein>
    <recommendedName>
        <fullName evidence="1">NurA domain-containing protein</fullName>
    </recommendedName>
</protein>
<proteinExistence type="predicted"/>
<dbReference type="HOGENOM" id="CLU_1140565_0_0_2"/>
<dbReference type="AlphaFoldDB" id="H2C8Q5"/>
<dbReference type="OrthoDB" id="34210at2157"/>
<reference evidence="2 3" key="1">
    <citation type="submission" date="2012-01" db="EMBL/GenBank/DDBJ databases">
        <title>Improved High-Quality Draft sequence of Metallosphaera yellowstonensis MK1.</title>
        <authorList>
            <consortium name="US DOE Joint Genome Institute"/>
            <person name="Lucas S."/>
            <person name="Han J."/>
            <person name="Cheng J.-F."/>
            <person name="Goodwin L."/>
            <person name="Pitluck S."/>
            <person name="Peters L."/>
            <person name="Teshima H."/>
            <person name="Detter J.C."/>
            <person name="Han C."/>
            <person name="Tapia R."/>
            <person name="Land M."/>
            <person name="Hauser L."/>
            <person name="Kyrpides N."/>
            <person name="Kozubal M."/>
            <person name="Macur R.E."/>
            <person name="Jay Z."/>
            <person name="Inskeep W."/>
            <person name="Woyke T."/>
        </authorList>
    </citation>
    <scope>NUCLEOTIDE SEQUENCE [LARGE SCALE GENOMIC DNA]</scope>
    <source>
        <strain evidence="2 3">MK1</strain>
    </source>
</reference>
<evidence type="ECO:0000259" key="1">
    <source>
        <dbReference type="SMART" id="SM00933"/>
    </source>
</evidence>
<accession>H2C8Q5</accession>
<evidence type="ECO:0000313" key="3">
    <source>
        <dbReference type="Proteomes" id="UP000003980"/>
    </source>
</evidence>
<dbReference type="SMART" id="SM00933">
    <property type="entry name" value="NurA"/>
    <property type="match status" value="1"/>
</dbReference>
<dbReference type="InterPro" id="IPR018977">
    <property type="entry name" value="NurA_domain"/>
</dbReference>
<sequence length="248" mass="28955">MSVISDRGVSSTVVRLYPEDNYVFDIRVAAVDGSLHEFITEDGNYSYVNVSAVIFRLTSSLIYQGGHVKEFIVQGPGEEAMRQIEYEEARNLRSEMEDVIILMDRKISMDRELGIEIPRNIIGIVKDFDQRERSILDESGAPWIVLSGNGLRTGFVRFSDGGWVFRIETDLNYEQRQLLALLYRMAREPIPEAINYNYPLFLADKMAKFYRDRARRGLDFLSSKKFLKYRDFRRIVEIGRRRVWNSRV</sequence>
<name>H2C8Q5_9CREN</name>
<dbReference type="EMBL" id="JH597770">
    <property type="protein sequence ID" value="EHP68531.1"/>
    <property type="molecule type" value="Genomic_DNA"/>
</dbReference>